<accession>A0A849SLZ9</accession>
<name>A0A849SLZ9_UNCEI</name>
<feature type="chain" id="PRO_5032649407" evidence="1">
    <location>
        <begin position="37"/>
        <end position="724"/>
    </location>
</feature>
<comment type="caution">
    <text evidence="3">The sequence shown here is derived from an EMBL/GenBank/DDBJ whole genome shotgun (WGS) entry which is preliminary data.</text>
</comment>
<dbReference type="InterPro" id="IPR007863">
    <property type="entry name" value="Peptidase_M16_C"/>
</dbReference>
<dbReference type="Proteomes" id="UP000580839">
    <property type="component" value="Unassembled WGS sequence"/>
</dbReference>
<dbReference type="Pfam" id="PF05193">
    <property type="entry name" value="Peptidase_M16_C"/>
    <property type="match status" value="1"/>
</dbReference>
<dbReference type="AlphaFoldDB" id="A0A849SLZ9"/>
<organism evidence="3 4">
    <name type="scientific">Eiseniibacteriota bacterium</name>
    <dbReference type="NCBI Taxonomy" id="2212470"/>
    <lineage>
        <taxon>Bacteria</taxon>
        <taxon>Candidatus Eiseniibacteriota</taxon>
    </lineage>
</organism>
<evidence type="ECO:0000259" key="2">
    <source>
        <dbReference type="Pfam" id="PF05193"/>
    </source>
</evidence>
<feature type="signal peptide" evidence="1">
    <location>
        <begin position="1"/>
        <end position="36"/>
    </location>
</feature>
<dbReference type="PROSITE" id="PS51257">
    <property type="entry name" value="PROKAR_LIPOPROTEIN"/>
    <property type="match status" value="1"/>
</dbReference>
<dbReference type="InterPro" id="IPR011249">
    <property type="entry name" value="Metalloenz_LuxS/M16"/>
</dbReference>
<proteinExistence type="predicted"/>
<dbReference type="PANTHER" id="PTHR11851">
    <property type="entry name" value="METALLOPROTEASE"/>
    <property type="match status" value="1"/>
</dbReference>
<evidence type="ECO:0000256" key="1">
    <source>
        <dbReference type="SAM" id="SignalP"/>
    </source>
</evidence>
<dbReference type="SUPFAM" id="SSF63411">
    <property type="entry name" value="LuxS/MPP-like metallohydrolase"/>
    <property type="match status" value="2"/>
</dbReference>
<keyword evidence="1" id="KW-0732">Signal</keyword>
<evidence type="ECO:0000313" key="3">
    <source>
        <dbReference type="EMBL" id="NOT32915.1"/>
    </source>
</evidence>
<sequence length="724" mass="77830">MRVDSRKAESVFARTIAVMLVLAAVACATDARTARAADTDWDPRKVEVPELRPVRVPKPERLALPNGAVIYLLENHELPVVSGTAYFPMGPELVPNEKVGLASLLGEVMRSGGSASHAGDWLDDRLGQIGASVNSSVSSDLASSSFRCLTENTAEVIGLWAELLRGPAFPDDKIELSKVGLRRAIASRNDEMLAVLGRVANQAVFGKDHPNAREPEYATVDAIAREDCRVLHGRVFVPNRMVAALYGDFRSADVKKWLSGGFGGWAKSSSPTPQPAAAPGRQPMRIVFAPKDDVTQSGIVVAEPGSRADDPDYAALQVLETALGGGFQSRLFNRIRTQRGLAYATGASAGIQWRRPGTFLAYSLTKSESTMVAFDLLREELRRLIETPLTAAELLSAKQSVQNNFVFNFEQPAQVLFRSAFYEVNGYPADFLDRYQQSLARVDATSVLEAARRKIHPSQQVAVIVGKEKDFDQALDSAGLPVERIDIAIPPPASKVAAAPASPQAAAKGRAWLDRAAALAGGRAAWTAVKGAVLEQSATLSMQGQQLSLTGRNTWVFPDRQLEIQTLSMGEMRSGVNGASAWRSMMGQVQDDPKGAASLAEEWERSLWNLFGPASGLEALALDAPIELNGKPCAAALIKGGKVRDLTLMFAADGKLAGIAYQGEGPQGPARLELTYSDWRAHGAIQYPHGLSIKVDDQPFLEAKLTGLTLDPEVDPGTFKKPGS</sequence>
<gene>
    <name evidence="3" type="ORF">HOP12_01960</name>
</gene>
<dbReference type="Gene3D" id="3.30.830.10">
    <property type="entry name" value="Metalloenzyme, LuxS/M16 peptidase-like"/>
    <property type="match status" value="2"/>
</dbReference>
<evidence type="ECO:0000313" key="4">
    <source>
        <dbReference type="Proteomes" id="UP000580839"/>
    </source>
</evidence>
<reference evidence="3 4" key="1">
    <citation type="submission" date="2020-04" db="EMBL/GenBank/DDBJ databases">
        <title>Metagenomic profiling of ammonia- and methane-oxidizing microorganisms in a Dutch drinking water treatment plant.</title>
        <authorList>
            <person name="Poghosyan L."/>
            <person name="Leucker S."/>
        </authorList>
    </citation>
    <scope>NUCLEOTIDE SEQUENCE [LARGE SCALE GENOMIC DNA]</scope>
    <source>
        <strain evidence="3">S-RSF-IL-03</strain>
    </source>
</reference>
<protein>
    <submittedName>
        <fullName evidence="3">Insulinase family protein</fullName>
    </submittedName>
</protein>
<dbReference type="EMBL" id="JABFRW010000020">
    <property type="protein sequence ID" value="NOT32915.1"/>
    <property type="molecule type" value="Genomic_DNA"/>
</dbReference>
<feature type="domain" description="Peptidase M16 C-terminal" evidence="2">
    <location>
        <begin position="224"/>
        <end position="400"/>
    </location>
</feature>
<dbReference type="InterPro" id="IPR050361">
    <property type="entry name" value="MPP/UQCRC_Complex"/>
</dbReference>
<dbReference type="PANTHER" id="PTHR11851:SF225">
    <property type="entry name" value="NON-PEPTIDASE HOMOLOG YMXG"/>
    <property type="match status" value="1"/>
</dbReference>
<dbReference type="GO" id="GO:0046872">
    <property type="term" value="F:metal ion binding"/>
    <property type="evidence" value="ECO:0007669"/>
    <property type="project" value="InterPro"/>
</dbReference>